<dbReference type="EMBL" id="JACTAM010002470">
    <property type="protein sequence ID" value="KAI2644656.1"/>
    <property type="molecule type" value="Genomic_DNA"/>
</dbReference>
<evidence type="ECO:0000256" key="2">
    <source>
        <dbReference type="ARBA" id="ARBA00012180"/>
    </source>
</evidence>
<dbReference type="InterPro" id="IPR043502">
    <property type="entry name" value="DNA/RNA_pol_sf"/>
</dbReference>
<dbReference type="InterPro" id="IPR000477">
    <property type="entry name" value="RT_dom"/>
</dbReference>
<dbReference type="PROSITE" id="PS50878">
    <property type="entry name" value="RT_POL"/>
    <property type="match status" value="1"/>
</dbReference>
<dbReference type="CDD" id="cd03714">
    <property type="entry name" value="RT_DIRS1"/>
    <property type="match status" value="1"/>
</dbReference>
<feature type="domain" description="Reverse transcriptase" evidence="4">
    <location>
        <begin position="145"/>
        <end position="327"/>
    </location>
</feature>
<evidence type="ECO:0000259" key="4">
    <source>
        <dbReference type="PROSITE" id="PS50878"/>
    </source>
</evidence>
<evidence type="ECO:0000313" key="6">
    <source>
        <dbReference type="Proteomes" id="UP000830375"/>
    </source>
</evidence>
<accession>A0ABQ8L3B0</accession>
<protein>
    <recommendedName>
        <fullName evidence="2">ribonuclease H</fullName>
        <ecNumber evidence="2">3.1.26.4</ecNumber>
    </recommendedName>
</protein>
<dbReference type="Gene3D" id="3.10.10.10">
    <property type="entry name" value="HIV Type 1 Reverse Transcriptase, subunit A, domain 1"/>
    <property type="match status" value="1"/>
</dbReference>
<evidence type="ECO:0000256" key="1">
    <source>
        <dbReference type="ARBA" id="ARBA00010879"/>
    </source>
</evidence>
<sequence>MGGVSPKAKKSSAKSGEEWAPPPKLMVTVSPQCSHQIGLFTLPPLVLQGTAVSNERISQHLPEFVAGLGGSLPQKRSLKQLNIWQRGSFCQTCLNGSCIHVEKGYRIQFGSPPPPFNGVLPTLVGPEQALVMEQEVKALLRKKAIVVVPPHDRESGFYSWYFIVPTKDEGLPPILDLRLLNRTVMCLKFRMLTLKQVVSQIRSKDWFVTIDLKDAYFHISILPQHRKFLKFAFGGEAYQYRVLPFGLALSPRTLIKCVDAALTSLRLQGIRILNYIDDWLILAQSEQLAARHREVVLAHIKELGLRLNTKKSVLSPVQRTTYLGVVWDSTTMQNANDGRTPYWLGSDGHPALWSVERSPSHVAHQLHGDAGCVLSIKILSPRPERPSFVGAHRQHSGGLLYQSPKRSVVTLPEQAGTPDPLVGQGKLLSLRAVHISGHLNQGTDVLSRQGPRPGEWRLHPKVVELIWTQFGQVDLFATQETSTLYVSSASTGCIRPQSSPVEENGPIVCAFLSL</sequence>
<dbReference type="PANTHER" id="PTHR33050:SF7">
    <property type="entry name" value="RIBONUCLEASE H"/>
    <property type="match status" value="1"/>
</dbReference>
<dbReference type="InterPro" id="IPR052055">
    <property type="entry name" value="Hepadnavirus_pol/RT"/>
</dbReference>
<feature type="region of interest" description="Disordered" evidence="3">
    <location>
        <begin position="1"/>
        <end position="23"/>
    </location>
</feature>
<organism evidence="5 6">
    <name type="scientific">Labeo rohita</name>
    <name type="common">Indian major carp</name>
    <name type="synonym">Cyprinus rohita</name>
    <dbReference type="NCBI Taxonomy" id="84645"/>
    <lineage>
        <taxon>Eukaryota</taxon>
        <taxon>Metazoa</taxon>
        <taxon>Chordata</taxon>
        <taxon>Craniata</taxon>
        <taxon>Vertebrata</taxon>
        <taxon>Euteleostomi</taxon>
        <taxon>Actinopterygii</taxon>
        <taxon>Neopterygii</taxon>
        <taxon>Teleostei</taxon>
        <taxon>Ostariophysi</taxon>
        <taxon>Cypriniformes</taxon>
        <taxon>Cyprinidae</taxon>
        <taxon>Labeoninae</taxon>
        <taxon>Labeonini</taxon>
        <taxon>Labeo</taxon>
    </lineage>
</organism>
<dbReference type="Pfam" id="PF00078">
    <property type="entry name" value="RVT_1"/>
    <property type="match status" value="1"/>
</dbReference>
<dbReference type="EC" id="3.1.26.4" evidence="2"/>
<comment type="caution">
    <text evidence="5">The sequence shown here is derived from an EMBL/GenBank/DDBJ whole genome shotgun (WGS) entry which is preliminary data.</text>
</comment>
<dbReference type="SUPFAM" id="SSF56672">
    <property type="entry name" value="DNA/RNA polymerases"/>
    <property type="match status" value="1"/>
</dbReference>
<reference evidence="5 6" key="1">
    <citation type="submission" date="2022-01" db="EMBL/GenBank/DDBJ databases">
        <title>A high-quality chromosome-level genome assembly of rohu carp, Labeo rohita.</title>
        <authorList>
            <person name="Arick M.A. II"/>
            <person name="Hsu C.-Y."/>
            <person name="Magbanua Z."/>
            <person name="Pechanova O."/>
            <person name="Grover C."/>
            <person name="Miller E."/>
            <person name="Thrash A."/>
            <person name="Ezzel L."/>
            <person name="Alam S."/>
            <person name="Benzie J."/>
            <person name="Hamilton M."/>
            <person name="Karsi A."/>
            <person name="Lawrence M.L."/>
            <person name="Peterson D.G."/>
        </authorList>
    </citation>
    <scope>NUCLEOTIDE SEQUENCE [LARGE SCALE GENOMIC DNA]</scope>
    <source>
        <strain evidence="6">BAU-BD-2019</strain>
        <tissue evidence="5">Blood</tissue>
    </source>
</reference>
<dbReference type="Proteomes" id="UP000830375">
    <property type="component" value="Unassembled WGS sequence"/>
</dbReference>
<dbReference type="PANTHER" id="PTHR33050">
    <property type="entry name" value="REVERSE TRANSCRIPTASE DOMAIN-CONTAINING PROTEIN"/>
    <property type="match status" value="1"/>
</dbReference>
<dbReference type="Gene3D" id="3.30.70.270">
    <property type="match status" value="1"/>
</dbReference>
<proteinExistence type="inferred from homology"/>
<gene>
    <name evidence="5" type="ORF">H4Q32_026895</name>
</gene>
<dbReference type="InterPro" id="IPR043128">
    <property type="entry name" value="Rev_trsase/Diguanyl_cyclase"/>
</dbReference>
<evidence type="ECO:0000313" key="5">
    <source>
        <dbReference type="EMBL" id="KAI2644656.1"/>
    </source>
</evidence>
<name>A0ABQ8L3B0_LABRO</name>
<keyword evidence="6" id="KW-1185">Reference proteome</keyword>
<evidence type="ECO:0000256" key="3">
    <source>
        <dbReference type="SAM" id="MobiDB-lite"/>
    </source>
</evidence>
<comment type="similarity">
    <text evidence="1">Belongs to the beta type-B retroviral polymerase family. HERV class-II K(HML-2) pol subfamily.</text>
</comment>